<evidence type="ECO:0000256" key="4">
    <source>
        <dbReference type="ARBA" id="ARBA00023139"/>
    </source>
</evidence>
<organism evidence="6">
    <name type="scientific">marine sediment metagenome</name>
    <dbReference type="NCBI Taxonomy" id="412755"/>
    <lineage>
        <taxon>unclassified sequences</taxon>
        <taxon>metagenomes</taxon>
        <taxon>ecological metagenomes</taxon>
    </lineage>
</organism>
<accession>X1JHK5</accession>
<keyword evidence="1" id="KW-1003">Cell membrane</keyword>
<evidence type="ECO:0000256" key="3">
    <source>
        <dbReference type="ARBA" id="ARBA00023136"/>
    </source>
</evidence>
<keyword evidence="5" id="KW-0449">Lipoprotein</keyword>
<sequence length="287" mass="31870">HFFINTDLFDESGIEVPTEPWTWDEFKEAIETFKANGVVPITLGGKEKWELSFYYMYLVDRVGGSEVFTKALNRKPGYSFEDPAFVEAGKRTQELVELGAFQKGFLGAGYSEGERLFSVSEAAMYLIGSWMVSALRASYPEFPLDIVKFPTVPGGKGDPTMLLGGVQGSWAISEASKCKKEAKELFRLLYTPENIIKFAQQTGEPIVFSVELPPGTYDPAIEKQLKDAAKASWLQFAYDQLCPPRLASVHLDNVAGLFAGTVTPEEMATAQEECARELEKEGILPFE</sequence>
<dbReference type="Gene3D" id="3.40.190.10">
    <property type="entry name" value="Periplasmic binding protein-like II"/>
    <property type="match status" value="1"/>
</dbReference>
<dbReference type="SUPFAM" id="SSF53850">
    <property type="entry name" value="Periplasmic binding protein-like II"/>
    <property type="match status" value="1"/>
</dbReference>
<evidence type="ECO:0000256" key="1">
    <source>
        <dbReference type="ARBA" id="ARBA00022475"/>
    </source>
</evidence>
<dbReference type="InterPro" id="IPR006059">
    <property type="entry name" value="SBP"/>
</dbReference>
<evidence type="ECO:0000313" key="6">
    <source>
        <dbReference type="EMBL" id="GAH93487.1"/>
    </source>
</evidence>
<reference evidence="6" key="1">
    <citation type="journal article" date="2014" name="Front. Microbiol.">
        <title>High frequency of phylogenetically diverse reductive dehalogenase-homologous genes in deep subseafloor sedimentary metagenomes.</title>
        <authorList>
            <person name="Kawai M."/>
            <person name="Futagami T."/>
            <person name="Toyoda A."/>
            <person name="Takaki Y."/>
            <person name="Nishi S."/>
            <person name="Hori S."/>
            <person name="Arai W."/>
            <person name="Tsubouchi T."/>
            <person name="Morono Y."/>
            <person name="Uchiyama I."/>
            <person name="Ito T."/>
            <person name="Fujiyama A."/>
            <person name="Inagaki F."/>
            <person name="Takami H."/>
        </authorList>
    </citation>
    <scope>NUCLEOTIDE SEQUENCE</scope>
    <source>
        <strain evidence="6">Expedition CK06-06</strain>
    </source>
</reference>
<dbReference type="PANTHER" id="PTHR43649:SF33">
    <property type="entry name" value="POLYGALACTURONAN_RHAMNOGALACTURONAN-BINDING PROTEIN YTCQ"/>
    <property type="match status" value="1"/>
</dbReference>
<dbReference type="AlphaFoldDB" id="X1JHK5"/>
<proteinExistence type="predicted"/>
<feature type="non-terminal residue" evidence="6">
    <location>
        <position position="1"/>
    </location>
</feature>
<evidence type="ECO:0000256" key="2">
    <source>
        <dbReference type="ARBA" id="ARBA00022729"/>
    </source>
</evidence>
<protein>
    <recommendedName>
        <fullName evidence="7">Extracellular solute-binding protein</fullName>
    </recommendedName>
</protein>
<keyword evidence="3" id="KW-0472">Membrane</keyword>
<dbReference type="EMBL" id="BARV01001220">
    <property type="protein sequence ID" value="GAH93487.1"/>
    <property type="molecule type" value="Genomic_DNA"/>
</dbReference>
<keyword evidence="4" id="KW-0564">Palmitate</keyword>
<evidence type="ECO:0008006" key="7">
    <source>
        <dbReference type="Google" id="ProtNLM"/>
    </source>
</evidence>
<gene>
    <name evidence="6" type="ORF">S06H3_03673</name>
</gene>
<keyword evidence="2" id="KW-0732">Signal</keyword>
<evidence type="ECO:0000256" key="5">
    <source>
        <dbReference type="ARBA" id="ARBA00023288"/>
    </source>
</evidence>
<name>X1JHK5_9ZZZZ</name>
<dbReference type="InterPro" id="IPR050490">
    <property type="entry name" value="Bact_solute-bd_prot1"/>
</dbReference>
<dbReference type="PANTHER" id="PTHR43649">
    <property type="entry name" value="ARABINOSE-BINDING PROTEIN-RELATED"/>
    <property type="match status" value="1"/>
</dbReference>
<comment type="caution">
    <text evidence="6">The sequence shown here is derived from an EMBL/GenBank/DDBJ whole genome shotgun (WGS) entry which is preliminary data.</text>
</comment>
<dbReference type="Pfam" id="PF01547">
    <property type="entry name" value="SBP_bac_1"/>
    <property type="match status" value="1"/>
</dbReference>